<dbReference type="SMART" id="SM00829">
    <property type="entry name" value="PKS_ER"/>
    <property type="match status" value="1"/>
</dbReference>
<dbReference type="GO" id="GO:0008270">
    <property type="term" value="F:zinc ion binding"/>
    <property type="evidence" value="ECO:0007669"/>
    <property type="project" value="InterPro"/>
</dbReference>
<feature type="domain" description="Enoyl reductase (ER)" evidence="6">
    <location>
        <begin position="14"/>
        <end position="349"/>
    </location>
</feature>
<evidence type="ECO:0000313" key="7">
    <source>
        <dbReference type="EMBL" id="KAG5163769.1"/>
    </source>
</evidence>
<dbReference type="PROSITE" id="PS00065">
    <property type="entry name" value="D_2_HYDROXYACID_DH_1"/>
    <property type="match status" value="1"/>
</dbReference>
<evidence type="ECO:0000256" key="5">
    <source>
        <dbReference type="RuleBase" id="RU361277"/>
    </source>
</evidence>
<dbReference type="SUPFAM" id="SSF50129">
    <property type="entry name" value="GroES-like"/>
    <property type="match status" value="1"/>
</dbReference>
<evidence type="ECO:0000256" key="1">
    <source>
        <dbReference type="ARBA" id="ARBA00001947"/>
    </source>
</evidence>
<dbReference type="InterPro" id="IPR036291">
    <property type="entry name" value="NAD(P)-bd_dom_sf"/>
</dbReference>
<dbReference type="InterPro" id="IPR029752">
    <property type="entry name" value="D-isomer_DH_CS1"/>
</dbReference>
<keyword evidence="4" id="KW-0560">Oxidoreductase</keyword>
<evidence type="ECO:0000256" key="4">
    <source>
        <dbReference type="ARBA" id="ARBA00023002"/>
    </source>
</evidence>
<evidence type="ECO:0000259" key="6">
    <source>
        <dbReference type="SMART" id="SM00829"/>
    </source>
</evidence>
<gene>
    <name evidence="7" type="ORF">JR316_011562</name>
</gene>
<keyword evidence="2 5" id="KW-0479">Metal-binding</keyword>
<keyword evidence="3 5" id="KW-0862">Zinc</keyword>
<dbReference type="CDD" id="cd05283">
    <property type="entry name" value="CAD1"/>
    <property type="match status" value="1"/>
</dbReference>
<dbReference type="AlphaFoldDB" id="A0A8H7XQM4"/>
<protein>
    <recommendedName>
        <fullName evidence="6">Enoyl reductase (ER) domain-containing protein</fullName>
    </recommendedName>
</protein>
<dbReference type="EMBL" id="JAFIQS010000014">
    <property type="protein sequence ID" value="KAG5163769.1"/>
    <property type="molecule type" value="Genomic_DNA"/>
</dbReference>
<accession>A0A8H7XQM4</accession>
<proteinExistence type="inferred from homology"/>
<dbReference type="Pfam" id="PF08240">
    <property type="entry name" value="ADH_N"/>
    <property type="match status" value="1"/>
</dbReference>
<dbReference type="InterPro" id="IPR002328">
    <property type="entry name" value="ADH_Zn_CS"/>
</dbReference>
<dbReference type="FunFam" id="3.40.50.720:FF:000022">
    <property type="entry name" value="Cinnamyl alcohol dehydrogenase"/>
    <property type="match status" value="1"/>
</dbReference>
<organism evidence="7">
    <name type="scientific">Psilocybe cubensis</name>
    <name type="common">Psychedelic mushroom</name>
    <name type="synonym">Stropharia cubensis</name>
    <dbReference type="NCBI Taxonomy" id="181762"/>
    <lineage>
        <taxon>Eukaryota</taxon>
        <taxon>Fungi</taxon>
        <taxon>Dikarya</taxon>
        <taxon>Basidiomycota</taxon>
        <taxon>Agaricomycotina</taxon>
        <taxon>Agaricomycetes</taxon>
        <taxon>Agaricomycetidae</taxon>
        <taxon>Agaricales</taxon>
        <taxon>Agaricineae</taxon>
        <taxon>Strophariaceae</taxon>
        <taxon>Psilocybe</taxon>
    </lineage>
</organism>
<sequence>MAANVTFKGYAIEDTSKSYDFKLIEYQPKPLGDFDVDIKIAFCGVCGTDIHTITGGWGTPLLPVVPGHEIAGHVVSVGPQVKTIKVGDRVGVGAAVCSCNKCNMCKTDNEQYCSDVVYTYNCKYPECGTIAKGGYANGIRVNERFVFPIPDGLKLEEAAPMFCGGLTVYSPLVRNGAGPGKKVGVVGIGGLGHFALQFAKALECDEVIAFSHSRRKEDDAKKLGATKFVATGETGFEIPYKRTLDIIIVTTDVVSGIALDELMSTLVPGGRLIMVAIPDDKLPAMSKGTLFSSGLYGGSVLGSKKEAVEMLQLACDKGIKPWIDVIPMSEAAKAVQGVKNGLPRYRYVLK</sequence>
<evidence type="ECO:0000256" key="3">
    <source>
        <dbReference type="ARBA" id="ARBA00022833"/>
    </source>
</evidence>
<dbReference type="Gene3D" id="3.40.50.720">
    <property type="entry name" value="NAD(P)-binding Rossmann-like Domain"/>
    <property type="match status" value="1"/>
</dbReference>
<dbReference type="Gene3D" id="3.90.180.10">
    <property type="entry name" value="Medium-chain alcohol dehydrogenases, catalytic domain"/>
    <property type="match status" value="1"/>
</dbReference>
<dbReference type="InterPro" id="IPR047109">
    <property type="entry name" value="CAD-like"/>
</dbReference>
<comment type="similarity">
    <text evidence="5">Belongs to the zinc-containing alcohol dehydrogenase family.</text>
</comment>
<comment type="cofactor">
    <cofactor evidence="1 5">
        <name>Zn(2+)</name>
        <dbReference type="ChEBI" id="CHEBI:29105"/>
    </cofactor>
</comment>
<comment type="caution">
    <text evidence="7">The sequence shown here is derived from an EMBL/GenBank/DDBJ whole genome shotgun (WGS) entry which is preliminary data.</text>
</comment>
<dbReference type="PANTHER" id="PTHR42683">
    <property type="entry name" value="ALDEHYDE REDUCTASE"/>
    <property type="match status" value="1"/>
</dbReference>
<dbReference type="Pfam" id="PF00107">
    <property type="entry name" value="ADH_zinc_N"/>
    <property type="match status" value="1"/>
</dbReference>
<dbReference type="InterPro" id="IPR011032">
    <property type="entry name" value="GroES-like_sf"/>
</dbReference>
<evidence type="ECO:0000256" key="2">
    <source>
        <dbReference type="ARBA" id="ARBA00022723"/>
    </source>
</evidence>
<dbReference type="PROSITE" id="PS00059">
    <property type="entry name" value="ADH_ZINC"/>
    <property type="match status" value="1"/>
</dbReference>
<dbReference type="InterPro" id="IPR013149">
    <property type="entry name" value="ADH-like_C"/>
</dbReference>
<name>A0A8H7XQM4_PSICU</name>
<dbReference type="SUPFAM" id="SSF51735">
    <property type="entry name" value="NAD(P)-binding Rossmann-fold domains"/>
    <property type="match status" value="1"/>
</dbReference>
<reference evidence="7" key="1">
    <citation type="submission" date="2021-02" db="EMBL/GenBank/DDBJ databases">
        <title>Psilocybe cubensis genome.</title>
        <authorList>
            <person name="Mckernan K.J."/>
            <person name="Crawford S."/>
            <person name="Trippe A."/>
            <person name="Kane L.T."/>
            <person name="Mclaughlin S."/>
        </authorList>
    </citation>
    <scope>NUCLEOTIDE SEQUENCE [LARGE SCALE GENOMIC DNA]</scope>
    <source>
        <strain evidence="7">MGC-MH-2018</strain>
    </source>
</reference>
<dbReference type="InterPro" id="IPR020843">
    <property type="entry name" value="ER"/>
</dbReference>
<dbReference type="GO" id="GO:0016616">
    <property type="term" value="F:oxidoreductase activity, acting on the CH-OH group of donors, NAD or NADP as acceptor"/>
    <property type="evidence" value="ECO:0007669"/>
    <property type="project" value="InterPro"/>
</dbReference>
<dbReference type="InterPro" id="IPR013154">
    <property type="entry name" value="ADH-like_N"/>
</dbReference>